<keyword evidence="2" id="KW-0378">Hydrolase</keyword>
<dbReference type="EC" id="3.4.21.5" evidence="2"/>
<evidence type="ECO:0000313" key="3">
    <source>
        <dbReference type="Proteomes" id="UP000596742"/>
    </source>
</evidence>
<dbReference type="AlphaFoldDB" id="A0A8B6H5V8"/>
<accession>A0A8B6H5V8</accession>
<dbReference type="SMART" id="SM00409">
    <property type="entry name" value="IG"/>
    <property type="match status" value="1"/>
</dbReference>
<sequence>MLRLFGGYRKIHVSECHLVKITAVVNRLSLDNCCVSNHCSCIKGHKCATNLCNHGHCIKKGLADVQWFCHEGYNGVFCTDEMKVEEEKLKFIKTPTDQLIEPGERIILECQVNDDTADYMWFYEDLMLQTEKNSVTVLPGGVLDISEFSRTLEGLYKCLASTSSDFLEHEFRLSLAEPCDISVEVPPMDTVVEESSVVLISCYSQQAVNVTWYKDAILIADTMKYERSTNHKKHDTRYWCRDPCHRSAVTRLINKTKERISQDDIGHEELSTVADNLTKKRNLLESLDSQISDGTELIDMEQEILDAADYAMNMEVAIRRFKDIVFGNKTTPFQQTVSEKTYVPIANTLDSSNFPSTSIANHNSNHSENVFSVDNYSVYTNANPTTATNFYHKPPKLDLPNLTGD</sequence>
<dbReference type="InterPro" id="IPR003598">
    <property type="entry name" value="Ig_sub2"/>
</dbReference>
<dbReference type="Gene3D" id="2.60.40.10">
    <property type="entry name" value="Immunoglobulins"/>
    <property type="match status" value="1"/>
</dbReference>
<dbReference type="InterPro" id="IPR007110">
    <property type="entry name" value="Ig-like_dom"/>
</dbReference>
<feature type="domain" description="Ig-like" evidence="1">
    <location>
        <begin position="89"/>
        <end position="174"/>
    </location>
</feature>
<evidence type="ECO:0000313" key="2">
    <source>
        <dbReference type="EMBL" id="VDI74137.1"/>
    </source>
</evidence>
<dbReference type="OrthoDB" id="6380398at2759"/>
<dbReference type="GO" id="GO:0004252">
    <property type="term" value="F:serine-type endopeptidase activity"/>
    <property type="evidence" value="ECO:0007669"/>
    <property type="project" value="UniProtKB-EC"/>
</dbReference>
<protein>
    <submittedName>
        <fullName evidence="2">Coagulation factor II (Thrombin)</fullName>
        <ecNumber evidence="2">3.4.21.5</ecNumber>
    </submittedName>
</protein>
<gene>
    <name evidence="2" type="ORF">MGAL_10B077795</name>
</gene>
<dbReference type="EMBL" id="UYJE01009525">
    <property type="protein sequence ID" value="VDI74137.1"/>
    <property type="molecule type" value="Genomic_DNA"/>
</dbReference>
<comment type="caution">
    <text evidence="2">The sequence shown here is derived from an EMBL/GenBank/DDBJ whole genome shotgun (WGS) entry which is preliminary data.</text>
</comment>
<dbReference type="InterPro" id="IPR003599">
    <property type="entry name" value="Ig_sub"/>
</dbReference>
<dbReference type="Proteomes" id="UP000596742">
    <property type="component" value="Unassembled WGS sequence"/>
</dbReference>
<name>A0A8B6H5V8_MYTGA</name>
<dbReference type="Pfam" id="PF13927">
    <property type="entry name" value="Ig_3"/>
    <property type="match status" value="1"/>
</dbReference>
<dbReference type="InterPro" id="IPR036179">
    <property type="entry name" value="Ig-like_dom_sf"/>
</dbReference>
<keyword evidence="3" id="KW-1185">Reference proteome</keyword>
<evidence type="ECO:0000259" key="1">
    <source>
        <dbReference type="PROSITE" id="PS50835"/>
    </source>
</evidence>
<organism evidence="2 3">
    <name type="scientific">Mytilus galloprovincialis</name>
    <name type="common">Mediterranean mussel</name>
    <dbReference type="NCBI Taxonomy" id="29158"/>
    <lineage>
        <taxon>Eukaryota</taxon>
        <taxon>Metazoa</taxon>
        <taxon>Spiralia</taxon>
        <taxon>Lophotrochozoa</taxon>
        <taxon>Mollusca</taxon>
        <taxon>Bivalvia</taxon>
        <taxon>Autobranchia</taxon>
        <taxon>Pteriomorphia</taxon>
        <taxon>Mytilida</taxon>
        <taxon>Mytiloidea</taxon>
        <taxon>Mytilidae</taxon>
        <taxon>Mytilinae</taxon>
        <taxon>Mytilus</taxon>
    </lineage>
</organism>
<dbReference type="SUPFAM" id="SSF48726">
    <property type="entry name" value="Immunoglobulin"/>
    <property type="match status" value="1"/>
</dbReference>
<reference evidence="2" key="1">
    <citation type="submission" date="2018-11" db="EMBL/GenBank/DDBJ databases">
        <authorList>
            <person name="Alioto T."/>
            <person name="Alioto T."/>
        </authorList>
    </citation>
    <scope>NUCLEOTIDE SEQUENCE</scope>
</reference>
<dbReference type="InterPro" id="IPR013783">
    <property type="entry name" value="Ig-like_fold"/>
</dbReference>
<proteinExistence type="predicted"/>
<dbReference type="SMART" id="SM00408">
    <property type="entry name" value="IGc2"/>
    <property type="match status" value="1"/>
</dbReference>
<dbReference type="PROSITE" id="PS50835">
    <property type="entry name" value="IG_LIKE"/>
    <property type="match status" value="1"/>
</dbReference>